<dbReference type="STRING" id="8078.ENSFHEP00000021584"/>
<evidence type="ECO:0000256" key="2">
    <source>
        <dbReference type="ARBA" id="ARBA00022771"/>
    </source>
</evidence>
<evidence type="ECO:0000259" key="4">
    <source>
        <dbReference type="PROSITE" id="PS50188"/>
    </source>
</evidence>
<evidence type="ECO:0000256" key="3">
    <source>
        <dbReference type="ARBA" id="ARBA00022833"/>
    </source>
</evidence>
<reference evidence="5" key="1">
    <citation type="submission" date="2025-08" db="UniProtKB">
        <authorList>
            <consortium name="Ensembl"/>
        </authorList>
    </citation>
    <scope>IDENTIFICATION</scope>
</reference>
<dbReference type="InterPro" id="IPR013320">
    <property type="entry name" value="ConA-like_dom_sf"/>
</dbReference>
<keyword evidence="1" id="KW-0479">Metal-binding</keyword>
<evidence type="ECO:0000313" key="5">
    <source>
        <dbReference type="Ensembl" id="ENSFHEP00000021584.1"/>
    </source>
</evidence>
<dbReference type="InterPro" id="IPR003879">
    <property type="entry name" value="Butyrophylin_SPRY"/>
</dbReference>
<dbReference type="InterPro" id="IPR051051">
    <property type="entry name" value="E3_ubiq-ligase_TRIM/RNF"/>
</dbReference>
<evidence type="ECO:0000313" key="6">
    <source>
        <dbReference type="Proteomes" id="UP000265000"/>
    </source>
</evidence>
<reference evidence="5" key="2">
    <citation type="submission" date="2025-09" db="UniProtKB">
        <authorList>
            <consortium name="Ensembl"/>
        </authorList>
    </citation>
    <scope>IDENTIFICATION</scope>
</reference>
<protein>
    <recommendedName>
        <fullName evidence="4">B30.2/SPRY domain-containing protein</fullName>
    </recommendedName>
</protein>
<organism evidence="5 6">
    <name type="scientific">Fundulus heteroclitus</name>
    <name type="common">Killifish</name>
    <name type="synonym">Mummichog</name>
    <dbReference type="NCBI Taxonomy" id="8078"/>
    <lineage>
        <taxon>Eukaryota</taxon>
        <taxon>Metazoa</taxon>
        <taxon>Chordata</taxon>
        <taxon>Craniata</taxon>
        <taxon>Vertebrata</taxon>
        <taxon>Euteleostomi</taxon>
        <taxon>Actinopterygii</taxon>
        <taxon>Neopterygii</taxon>
        <taxon>Teleostei</taxon>
        <taxon>Neoteleostei</taxon>
        <taxon>Acanthomorphata</taxon>
        <taxon>Ovalentaria</taxon>
        <taxon>Atherinomorphae</taxon>
        <taxon>Cyprinodontiformes</taxon>
        <taxon>Fundulidae</taxon>
        <taxon>Fundulus</taxon>
    </lineage>
</organism>
<dbReference type="InterPro" id="IPR043136">
    <property type="entry name" value="B30.2/SPRY_sf"/>
</dbReference>
<keyword evidence="3" id="KW-0862">Zinc</keyword>
<dbReference type="CDD" id="cd16040">
    <property type="entry name" value="SPRY_PRY_SNTX"/>
    <property type="match status" value="1"/>
</dbReference>
<dbReference type="SMART" id="SM00589">
    <property type="entry name" value="PRY"/>
    <property type="match status" value="1"/>
</dbReference>
<dbReference type="InterPro" id="IPR003877">
    <property type="entry name" value="SPRY_dom"/>
</dbReference>
<proteinExistence type="predicted"/>
<dbReference type="PROSITE" id="PS50188">
    <property type="entry name" value="B302_SPRY"/>
    <property type="match status" value="1"/>
</dbReference>
<dbReference type="InterPro" id="IPR001870">
    <property type="entry name" value="B30.2/SPRY"/>
</dbReference>
<dbReference type="Proteomes" id="UP000265000">
    <property type="component" value="Unplaced"/>
</dbReference>
<dbReference type="GO" id="GO:0008270">
    <property type="term" value="F:zinc ion binding"/>
    <property type="evidence" value="ECO:0007669"/>
    <property type="project" value="UniProtKB-KW"/>
</dbReference>
<keyword evidence="6" id="KW-1185">Reference proteome</keyword>
<dbReference type="Gene3D" id="2.60.120.920">
    <property type="match status" value="1"/>
</dbReference>
<dbReference type="InterPro" id="IPR006574">
    <property type="entry name" value="PRY"/>
</dbReference>
<dbReference type="SMART" id="SM00449">
    <property type="entry name" value="SPRY"/>
    <property type="match status" value="1"/>
</dbReference>
<dbReference type="AlphaFoldDB" id="A0A3Q2Q5Z7"/>
<feature type="domain" description="B30.2/SPRY" evidence="4">
    <location>
        <begin position="32"/>
        <end position="223"/>
    </location>
</feature>
<name>A0A3Q2Q5Z7_FUNHE</name>
<dbReference type="Ensembl" id="ENSFHET00000015102.1">
    <property type="protein sequence ID" value="ENSFHEP00000021584.1"/>
    <property type="gene ID" value="ENSFHEG00000001420.1"/>
</dbReference>
<dbReference type="PRINTS" id="PR01407">
    <property type="entry name" value="BUTYPHLNCDUF"/>
</dbReference>
<dbReference type="PANTHER" id="PTHR25465">
    <property type="entry name" value="B-BOX DOMAIN CONTAINING"/>
    <property type="match status" value="1"/>
</dbReference>
<dbReference type="SUPFAM" id="SSF49899">
    <property type="entry name" value="Concanavalin A-like lectins/glucanases"/>
    <property type="match status" value="1"/>
</dbReference>
<evidence type="ECO:0000256" key="1">
    <source>
        <dbReference type="ARBA" id="ARBA00022723"/>
    </source>
</evidence>
<dbReference type="Pfam" id="PF13765">
    <property type="entry name" value="PRY"/>
    <property type="match status" value="1"/>
</dbReference>
<accession>A0A3Q2Q5Z7</accession>
<dbReference type="GO" id="GO:0005737">
    <property type="term" value="C:cytoplasm"/>
    <property type="evidence" value="ECO:0007669"/>
    <property type="project" value="UniProtKB-ARBA"/>
</dbReference>
<dbReference type="GeneTree" id="ENSGT01150000286922"/>
<keyword evidence="2" id="KW-0863">Zinc-finger</keyword>
<sequence length="223" mass="25280">IRSSRIQLREKLEDILRDKGTNISLKITKVDVLLPQPEPETRAGFLKYSQEISLDPNTAYKYLLLFEGNKKATITKQQQSYPDHPDRFTKRCQVLSRESVTGCCYWEVELKGEGVYVAVSYKNISRSGTSLECVLGFNDKSWALSCSIKGYTFFHNNIQTPVSGPVSSRVGVYLDHRAGILSFYSVSDTMTLLHRVQTTFTQPLYAGVRLFDEGDSAEFIKLK</sequence>
<dbReference type="Pfam" id="PF00622">
    <property type="entry name" value="SPRY"/>
    <property type="match status" value="1"/>
</dbReference>
<dbReference type="PANTHER" id="PTHR25465:SF5">
    <property type="entry name" value="E3 UBIQUITIN_ISG15 LIGASE TRIM25-RELATED"/>
    <property type="match status" value="1"/>
</dbReference>